<dbReference type="OrthoDB" id="25106at2"/>
<dbReference type="RefSeq" id="WP_007927644.1">
    <property type="nucleotide sequence ID" value="NZ_ALWX01000042.1"/>
</dbReference>
<feature type="domain" description="Rieske" evidence="11">
    <location>
        <begin position="40"/>
        <end position="130"/>
    </location>
</feature>
<dbReference type="PATRIC" id="fig|1210046.3.peg.1906"/>
<comment type="cofactor">
    <cofactor evidence="9">
        <name>[2Fe-2S] cluster</name>
        <dbReference type="ChEBI" id="CHEBI:190135"/>
    </cofactor>
</comment>
<dbReference type="GO" id="GO:0016020">
    <property type="term" value="C:membrane"/>
    <property type="evidence" value="ECO:0007669"/>
    <property type="project" value="InterPro"/>
</dbReference>
<keyword evidence="5" id="KW-0408">Iron</keyword>
<dbReference type="InterPro" id="IPR006311">
    <property type="entry name" value="TAT_signal"/>
</dbReference>
<reference evidence="12 14" key="2">
    <citation type="journal article" date="2012" name="J. Bacteriol.">
        <title>Genome Sequence of Janibacter hoylei MTCC8307, Isolated from the Stratospheric Air.</title>
        <authorList>
            <person name="Pawar S.P."/>
            <person name="Dhotre D.P."/>
            <person name="Shetty S.A."/>
            <person name="Chowdhury S.P."/>
            <person name="Chaudhari B.L."/>
            <person name="Shouche Y.S."/>
        </authorList>
    </citation>
    <scope>NUCLEOTIDE SEQUENCE [LARGE SCALE GENOMIC DNA]</scope>
    <source>
        <strain evidence="12 14">PVAS-1</strain>
    </source>
</reference>
<dbReference type="InterPro" id="IPR005805">
    <property type="entry name" value="Rieske_Fe-S_prot_C"/>
</dbReference>
<name>K1E1Z0_9MICO</name>
<evidence type="ECO:0000256" key="6">
    <source>
        <dbReference type="ARBA" id="ARBA00023014"/>
    </source>
</evidence>
<evidence type="ECO:0000256" key="9">
    <source>
        <dbReference type="ARBA" id="ARBA00034078"/>
    </source>
</evidence>
<dbReference type="Proteomes" id="UP000288711">
    <property type="component" value="Unassembled WGS sequence"/>
</dbReference>
<evidence type="ECO:0000256" key="4">
    <source>
        <dbReference type="ARBA" id="ARBA00022723"/>
    </source>
</evidence>
<feature type="chain" id="PRO_5044735171" description="Cytochrome bc1 complex Rieske iron-sulfur subunit" evidence="10">
    <location>
        <begin position="23"/>
        <end position="131"/>
    </location>
</feature>
<keyword evidence="3" id="KW-0001">2Fe-2S</keyword>
<keyword evidence="15" id="KW-1185">Reference proteome</keyword>
<dbReference type="PANTHER" id="PTHR10134">
    <property type="entry name" value="CYTOCHROME B-C1 COMPLEX SUBUNIT RIESKE, MITOCHONDRIAL"/>
    <property type="match status" value="1"/>
</dbReference>
<evidence type="ECO:0000256" key="2">
    <source>
        <dbReference type="ARBA" id="ARBA00015816"/>
    </source>
</evidence>
<dbReference type="PROSITE" id="PS51318">
    <property type="entry name" value="TAT"/>
    <property type="match status" value="1"/>
</dbReference>
<dbReference type="EMBL" id="ALWX01000042">
    <property type="protein sequence ID" value="EKA61056.1"/>
    <property type="molecule type" value="Genomic_DNA"/>
</dbReference>
<dbReference type="SUPFAM" id="SSF50022">
    <property type="entry name" value="ISP domain"/>
    <property type="match status" value="1"/>
</dbReference>
<reference evidence="13" key="3">
    <citation type="submission" date="2017-11" db="EMBL/GenBank/DDBJ databases">
        <authorList>
            <person name="Seuylemezian A."/>
            <person name="Cooper K."/>
            <person name="Vaishampayan P."/>
        </authorList>
    </citation>
    <scope>NUCLEOTIDE SEQUENCE</scope>
    <source>
        <strain evidence="13">PVAS-1</strain>
    </source>
</reference>
<evidence type="ECO:0000313" key="13">
    <source>
        <dbReference type="EMBL" id="RWU83510.1"/>
    </source>
</evidence>
<dbReference type="PROSITE" id="PS51296">
    <property type="entry name" value="RIESKE"/>
    <property type="match status" value="1"/>
</dbReference>
<evidence type="ECO:0000313" key="14">
    <source>
        <dbReference type="Proteomes" id="UP000004474"/>
    </source>
</evidence>
<dbReference type="GO" id="GO:0046872">
    <property type="term" value="F:metal ion binding"/>
    <property type="evidence" value="ECO:0007669"/>
    <property type="project" value="UniProtKB-KW"/>
</dbReference>
<dbReference type="STRING" id="1210046.B277_09952"/>
<dbReference type="eggNOG" id="COG2146">
    <property type="taxonomic scope" value="Bacteria"/>
</dbReference>
<keyword evidence="4" id="KW-0479">Metal-binding</keyword>
<dbReference type="PRINTS" id="PR00162">
    <property type="entry name" value="RIESKE"/>
</dbReference>
<comment type="function">
    <text evidence="1">Iron-sulfur subunit of the cytochrome bc1 complex, an essential component of the respiratory electron transport chain required for ATP synthesis. The bc1 complex catalyzes the oxidation of menaquinol and the reduction of cytochrome c in the respiratory chain. The bc1 complex operates through a Q-cycle mechanism that couples electron transfer to generation of the proton gradient that drives ATP synthesis.</text>
</comment>
<sequence>MTTTRRTAIGLVAAAGGAGTLAACGGDGGDAGGASGGGEAVTVPVAEVPEGGGVVRDRVVVTQPSAGEFKAFDATCPHQGCAVDTVTTEAIICPCHDSRFDPADGSVVQGPATEGLTARTATVDGDVVSVS</sequence>
<dbReference type="Proteomes" id="UP000004474">
    <property type="component" value="Unassembled WGS sequence"/>
</dbReference>
<evidence type="ECO:0000256" key="8">
    <source>
        <dbReference type="ARBA" id="ARBA00029586"/>
    </source>
</evidence>
<dbReference type="GO" id="GO:0051537">
    <property type="term" value="F:2 iron, 2 sulfur cluster binding"/>
    <property type="evidence" value="ECO:0007669"/>
    <property type="project" value="UniProtKB-KW"/>
</dbReference>
<evidence type="ECO:0000256" key="7">
    <source>
        <dbReference type="ARBA" id="ARBA00023157"/>
    </source>
</evidence>
<accession>K1E1Z0</accession>
<keyword evidence="10" id="KW-0732">Signal</keyword>
<dbReference type="PROSITE" id="PS51257">
    <property type="entry name" value="PROKAR_LIPOPROTEIN"/>
    <property type="match status" value="1"/>
</dbReference>
<evidence type="ECO:0000256" key="3">
    <source>
        <dbReference type="ARBA" id="ARBA00022714"/>
    </source>
</evidence>
<evidence type="ECO:0000256" key="5">
    <source>
        <dbReference type="ARBA" id="ARBA00023004"/>
    </source>
</evidence>
<dbReference type="InterPro" id="IPR036922">
    <property type="entry name" value="Rieske_2Fe-2S_sf"/>
</dbReference>
<dbReference type="InterPro" id="IPR017941">
    <property type="entry name" value="Rieske_2Fe-2S"/>
</dbReference>
<keyword evidence="6" id="KW-0411">Iron-sulfur</keyword>
<dbReference type="Gene3D" id="2.102.10.10">
    <property type="entry name" value="Rieske [2Fe-2S] iron-sulphur domain"/>
    <property type="match status" value="1"/>
</dbReference>
<evidence type="ECO:0000259" key="11">
    <source>
        <dbReference type="PROSITE" id="PS51296"/>
    </source>
</evidence>
<organism evidence="12 14">
    <name type="scientific">Janibacter hoylei PVAS-1</name>
    <dbReference type="NCBI Taxonomy" id="1210046"/>
    <lineage>
        <taxon>Bacteria</taxon>
        <taxon>Bacillati</taxon>
        <taxon>Actinomycetota</taxon>
        <taxon>Actinomycetes</taxon>
        <taxon>Micrococcales</taxon>
        <taxon>Intrasporangiaceae</taxon>
        <taxon>Janibacter</taxon>
    </lineage>
</organism>
<evidence type="ECO:0000313" key="15">
    <source>
        <dbReference type="Proteomes" id="UP000288711"/>
    </source>
</evidence>
<gene>
    <name evidence="12" type="ORF">B277_09952</name>
    <name evidence="13" type="ORF">CWN80_06890</name>
</gene>
<dbReference type="GO" id="GO:0016705">
    <property type="term" value="F:oxidoreductase activity, acting on paired donors, with incorporation or reduction of molecular oxygen"/>
    <property type="evidence" value="ECO:0007669"/>
    <property type="project" value="UniProtKB-ARBA"/>
</dbReference>
<reference evidence="13 15" key="1">
    <citation type="journal article" date="2009" name="Int. J. Syst. Evol. Microbiol.">
        <title>Janibacter hoylei sp. nov., Bacillus isronensis sp. nov. and Bacillus aryabhattai sp. nov., isolated from cryotubes used for collecting air from the upper atmosphere.</title>
        <authorList>
            <person name="Shivaji S."/>
            <person name="Chaturvedi P."/>
            <person name="Begum Z."/>
            <person name="Pindi P.K."/>
            <person name="Manorama R."/>
            <person name="Padmanaban D.A."/>
            <person name="Shouche Y.S."/>
            <person name="Pawar S."/>
            <person name="Vaishampayan P."/>
            <person name="Dutt C.B."/>
            <person name="Datta G.N."/>
            <person name="Manchanda R.K."/>
            <person name="Rao U.R."/>
            <person name="Bhargava P.M."/>
            <person name="Narlikar J.V."/>
        </authorList>
    </citation>
    <scope>NUCLEOTIDE SEQUENCE [LARGE SCALE GENOMIC DNA]</scope>
    <source>
        <strain evidence="13 15">PVAS-1</strain>
    </source>
</reference>
<dbReference type="Pfam" id="PF00355">
    <property type="entry name" value="Rieske"/>
    <property type="match status" value="1"/>
</dbReference>
<proteinExistence type="predicted"/>
<comment type="caution">
    <text evidence="12">The sequence shown here is derived from an EMBL/GenBank/DDBJ whole genome shotgun (WGS) entry which is preliminary data.</text>
</comment>
<dbReference type="CDD" id="cd03467">
    <property type="entry name" value="Rieske"/>
    <property type="match status" value="1"/>
</dbReference>
<keyword evidence="7" id="KW-1015">Disulfide bond</keyword>
<dbReference type="EMBL" id="PIPF01000007">
    <property type="protein sequence ID" value="RWU83510.1"/>
    <property type="molecule type" value="Genomic_DNA"/>
</dbReference>
<dbReference type="InterPro" id="IPR014349">
    <property type="entry name" value="Rieske_Fe-S_prot"/>
</dbReference>
<protein>
    <recommendedName>
        <fullName evidence="2">Cytochrome bc1 complex Rieske iron-sulfur subunit</fullName>
    </recommendedName>
    <alternativeName>
        <fullName evidence="8">Cytochrome bc1 reductase complex subunit QcrA</fullName>
    </alternativeName>
</protein>
<dbReference type="GO" id="GO:0004497">
    <property type="term" value="F:monooxygenase activity"/>
    <property type="evidence" value="ECO:0007669"/>
    <property type="project" value="UniProtKB-ARBA"/>
</dbReference>
<evidence type="ECO:0000256" key="10">
    <source>
        <dbReference type="SAM" id="SignalP"/>
    </source>
</evidence>
<dbReference type="AlphaFoldDB" id="K1E1Z0"/>
<evidence type="ECO:0000313" key="12">
    <source>
        <dbReference type="EMBL" id="EKA61056.1"/>
    </source>
</evidence>
<feature type="signal peptide" evidence="10">
    <location>
        <begin position="1"/>
        <end position="22"/>
    </location>
</feature>
<evidence type="ECO:0000256" key="1">
    <source>
        <dbReference type="ARBA" id="ARBA00002494"/>
    </source>
</evidence>